<evidence type="ECO:0000259" key="4">
    <source>
        <dbReference type="SMART" id="SM00836"/>
    </source>
</evidence>
<name>A0A147KFW0_THECS</name>
<dbReference type="InterPro" id="IPR008909">
    <property type="entry name" value="DALR_anticod-bd"/>
</dbReference>
<dbReference type="GO" id="GO:0006420">
    <property type="term" value="P:arginyl-tRNA aminoacylation"/>
    <property type="evidence" value="ECO:0007669"/>
    <property type="project" value="InterPro"/>
</dbReference>
<dbReference type="Proteomes" id="UP000074382">
    <property type="component" value="Unassembled WGS sequence"/>
</dbReference>
<feature type="domain" description="DALR anticodon binding" evidence="4">
    <location>
        <begin position="11"/>
        <end position="143"/>
    </location>
</feature>
<dbReference type="InterPro" id="IPR009080">
    <property type="entry name" value="tRNAsynth_Ia_anticodon-bd"/>
</dbReference>
<accession>A0A147KFW0</accession>
<dbReference type="RefSeq" id="WP_269745556.1">
    <property type="nucleotide sequence ID" value="NZ_KQ950186.1"/>
</dbReference>
<dbReference type="GO" id="GO:0005524">
    <property type="term" value="F:ATP binding"/>
    <property type="evidence" value="ECO:0007669"/>
    <property type="project" value="UniProtKB-KW"/>
</dbReference>
<dbReference type="Gene3D" id="1.10.730.10">
    <property type="entry name" value="Isoleucyl-tRNA Synthetase, Domain 1"/>
    <property type="match status" value="1"/>
</dbReference>
<evidence type="ECO:0000313" key="6">
    <source>
        <dbReference type="Proteomes" id="UP000074382"/>
    </source>
</evidence>
<keyword evidence="6" id="KW-1185">Reference proteome</keyword>
<evidence type="ECO:0000256" key="1">
    <source>
        <dbReference type="ARBA" id="ARBA00022598"/>
    </source>
</evidence>
<dbReference type="STRING" id="665004.AC529_13340"/>
<protein>
    <submittedName>
        <fullName evidence="5">Arginyl-tRNA synthetase</fullName>
    </submittedName>
</protein>
<organism evidence="5 6">
    <name type="scientific">Thermobifida cellulosilytica TB100</name>
    <dbReference type="NCBI Taxonomy" id="665004"/>
    <lineage>
        <taxon>Bacteria</taxon>
        <taxon>Bacillati</taxon>
        <taxon>Actinomycetota</taxon>
        <taxon>Actinomycetes</taxon>
        <taxon>Streptosporangiales</taxon>
        <taxon>Nocardiopsidaceae</taxon>
        <taxon>Thermobifida</taxon>
    </lineage>
</organism>
<evidence type="ECO:0000256" key="2">
    <source>
        <dbReference type="ARBA" id="ARBA00022741"/>
    </source>
</evidence>
<reference evidence="6" key="1">
    <citation type="journal article" date="2017" name="Acta Aliment.">
        <title>Plant polysaccharide degrading enzyme system of Thermpbifida cellulosilytica TB100 revealed by de novo genome project data.</title>
        <authorList>
            <person name="Toth A."/>
            <person name="Baka E."/>
            <person name="Luzics S."/>
            <person name="Bata-Vidacs I."/>
            <person name="Nagy I."/>
            <person name="Balint B."/>
            <person name="Herceg R."/>
            <person name="Olasz F."/>
            <person name="Wilk T."/>
            <person name="Nagy T."/>
            <person name="Kriszt B."/>
            <person name="Nagy I."/>
            <person name="Kukolya J."/>
        </authorList>
    </citation>
    <scope>NUCLEOTIDE SEQUENCE [LARGE SCALE GENOMIC DNA]</scope>
    <source>
        <strain evidence="6">TB100</strain>
    </source>
</reference>
<dbReference type="GO" id="GO:0004814">
    <property type="term" value="F:arginine-tRNA ligase activity"/>
    <property type="evidence" value="ECO:0007669"/>
    <property type="project" value="InterPro"/>
</dbReference>
<sequence length="143" mass="14872">RATHANPAFVLRYAHAHARTAGERWAAGLGLRRAAPDRTLTAEEVAALTAPAAEALLGALFDGPAALRAAARRNQPHILVRYLEGLAAAYHEWWESHDLLSGHADTAHGPVATTVAGLDLCAAVAGVLHAGLSLIGVSAPTRL</sequence>
<evidence type="ECO:0000256" key="3">
    <source>
        <dbReference type="ARBA" id="ARBA00022840"/>
    </source>
</evidence>
<comment type="caution">
    <text evidence="5">The sequence shown here is derived from an EMBL/GenBank/DDBJ whole genome shotgun (WGS) entry which is preliminary data.</text>
</comment>
<dbReference type="Pfam" id="PF05746">
    <property type="entry name" value="DALR_1"/>
    <property type="match status" value="1"/>
</dbReference>
<keyword evidence="5" id="KW-0030">Aminoacyl-tRNA synthetase</keyword>
<keyword evidence="1" id="KW-0436">Ligase</keyword>
<gene>
    <name evidence="5" type="ORF">AC529_13340</name>
</gene>
<keyword evidence="2" id="KW-0547">Nucleotide-binding</keyword>
<proteinExistence type="predicted"/>
<dbReference type="AlphaFoldDB" id="A0A147KFW0"/>
<dbReference type="SMART" id="SM00836">
    <property type="entry name" value="DALR_1"/>
    <property type="match status" value="1"/>
</dbReference>
<evidence type="ECO:0000313" key="5">
    <source>
        <dbReference type="EMBL" id="KUP96167.1"/>
    </source>
</evidence>
<keyword evidence="3" id="KW-0067">ATP-binding</keyword>
<feature type="non-terminal residue" evidence="5">
    <location>
        <position position="1"/>
    </location>
</feature>
<dbReference type="EMBL" id="LGEM01000098">
    <property type="protein sequence ID" value="KUP96167.1"/>
    <property type="molecule type" value="Genomic_DNA"/>
</dbReference>
<dbReference type="SUPFAM" id="SSF47323">
    <property type="entry name" value="Anticodon-binding domain of a subclass of class I aminoacyl-tRNA synthetases"/>
    <property type="match status" value="1"/>
</dbReference>
<dbReference type="PATRIC" id="fig|665004.4.peg.3785"/>